<dbReference type="Proteomes" id="UP000199048">
    <property type="component" value="Unassembled WGS sequence"/>
</dbReference>
<dbReference type="AlphaFoldDB" id="A0A1I4MUF5"/>
<proteinExistence type="predicted"/>
<dbReference type="OrthoDB" id="7991172at2"/>
<reference evidence="2" key="1">
    <citation type="submission" date="2016-10" db="EMBL/GenBank/DDBJ databases">
        <authorList>
            <person name="Varghese N."/>
            <person name="Submissions S."/>
        </authorList>
    </citation>
    <scope>NUCLEOTIDE SEQUENCE [LARGE SCALE GENOMIC DNA]</scope>
    <source>
        <strain evidence="2">BL36</strain>
    </source>
</reference>
<evidence type="ECO:0000313" key="2">
    <source>
        <dbReference type="Proteomes" id="UP000199048"/>
    </source>
</evidence>
<evidence type="ECO:0000313" key="1">
    <source>
        <dbReference type="EMBL" id="SFM06717.1"/>
    </source>
</evidence>
<accession>A0A1I4MUF5</accession>
<dbReference type="InterPro" id="IPR031485">
    <property type="entry name" value="CBP_BcsS"/>
</dbReference>
<keyword evidence="2" id="KW-1185">Reference proteome</keyword>
<name>A0A1I4MUF5_9HYPH</name>
<dbReference type="STRING" id="582667.SAMN05192568_101838"/>
<dbReference type="Pfam" id="PF17036">
    <property type="entry name" value="CBP_BcsS"/>
    <property type="match status" value="1"/>
</dbReference>
<dbReference type="RefSeq" id="WP_092042694.1">
    <property type="nucleotide sequence ID" value="NZ_FOTK01000018.1"/>
</dbReference>
<sequence length="242" mass="26208">MCQRRIVTKSCKPNRVAALAASALLAQEPPAYSGEIDTLLFGSLDAGAATFLTAGAKLGLGSLDHDGFVVLASVGSGRQRERGDFGLPRTRYTFSAAAVLGYQWFFDWGVAAVFAGPEGSMEMLADQRVLAASPAAYGLRVHGEIWARLTENTLLQGTAIGGSTRNSLWARLAWGYRCWDAYLGPELSVYGDETGYRKWNLGLHATDFAIARYSFRVSAGLQTESGRRRASPYVALAVWSPW</sequence>
<gene>
    <name evidence="1" type="ORF">SAMN05192568_101838</name>
</gene>
<protein>
    <submittedName>
        <fullName evidence="1">Cellulose biosynthesis protein BcsS</fullName>
    </submittedName>
</protein>
<organism evidence="1 2">
    <name type="scientific">Methylobacterium pseudosasicola</name>
    <dbReference type="NCBI Taxonomy" id="582667"/>
    <lineage>
        <taxon>Bacteria</taxon>
        <taxon>Pseudomonadati</taxon>
        <taxon>Pseudomonadota</taxon>
        <taxon>Alphaproteobacteria</taxon>
        <taxon>Hyphomicrobiales</taxon>
        <taxon>Methylobacteriaceae</taxon>
        <taxon>Methylobacterium</taxon>
    </lineage>
</organism>
<dbReference type="EMBL" id="FOTK01000018">
    <property type="protein sequence ID" value="SFM06717.1"/>
    <property type="molecule type" value="Genomic_DNA"/>
</dbReference>